<dbReference type="Proteomes" id="UP001375240">
    <property type="component" value="Unassembled WGS sequence"/>
</dbReference>
<evidence type="ECO:0000313" key="3">
    <source>
        <dbReference type="EMBL" id="KAK6355146.1"/>
    </source>
</evidence>
<feature type="signal peptide" evidence="2">
    <location>
        <begin position="1"/>
        <end position="26"/>
    </location>
</feature>
<protein>
    <submittedName>
        <fullName evidence="3">Uncharacterized protein</fullName>
    </submittedName>
</protein>
<evidence type="ECO:0000256" key="1">
    <source>
        <dbReference type="SAM" id="Phobius"/>
    </source>
</evidence>
<feature type="transmembrane region" description="Helical" evidence="1">
    <location>
        <begin position="404"/>
        <end position="428"/>
    </location>
</feature>
<keyword evidence="4" id="KW-1185">Reference proteome</keyword>
<evidence type="ECO:0000313" key="4">
    <source>
        <dbReference type="Proteomes" id="UP001375240"/>
    </source>
</evidence>
<feature type="chain" id="PRO_5043395921" evidence="2">
    <location>
        <begin position="27"/>
        <end position="620"/>
    </location>
</feature>
<name>A0AAV9V5Q4_9PEZI</name>
<keyword evidence="2" id="KW-0732">Signal</keyword>
<feature type="transmembrane region" description="Helical" evidence="1">
    <location>
        <begin position="493"/>
        <end position="518"/>
    </location>
</feature>
<evidence type="ECO:0000256" key="2">
    <source>
        <dbReference type="SAM" id="SignalP"/>
    </source>
</evidence>
<feature type="transmembrane region" description="Helical" evidence="1">
    <location>
        <begin position="290"/>
        <end position="313"/>
    </location>
</feature>
<gene>
    <name evidence="3" type="ORF">TWF696_004267</name>
</gene>
<organism evidence="3 4">
    <name type="scientific">Orbilia brochopaga</name>
    <dbReference type="NCBI Taxonomy" id="3140254"/>
    <lineage>
        <taxon>Eukaryota</taxon>
        <taxon>Fungi</taxon>
        <taxon>Dikarya</taxon>
        <taxon>Ascomycota</taxon>
        <taxon>Pezizomycotina</taxon>
        <taxon>Orbiliomycetes</taxon>
        <taxon>Orbiliales</taxon>
        <taxon>Orbiliaceae</taxon>
        <taxon>Orbilia</taxon>
    </lineage>
</organism>
<comment type="caution">
    <text evidence="3">The sequence shown here is derived from an EMBL/GenBank/DDBJ whole genome shotgun (WGS) entry which is preliminary data.</text>
</comment>
<reference evidence="3 4" key="1">
    <citation type="submission" date="2019-10" db="EMBL/GenBank/DDBJ databases">
        <authorList>
            <person name="Palmer J.M."/>
        </authorList>
    </citation>
    <scope>NUCLEOTIDE SEQUENCE [LARGE SCALE GENOMIC DNA]</scope>
    <source>
        <strain evidence="3 4">TWF696</strain>
    </source>
</reference>
<dbReference type="EMBL" id="JAVHNQ010000002">
    <property type="protein sequence ID" value="KAK6355146.1"/>
    <property type="molecule type" value="Genomic_DNA"/>
</dbReference>
<keyword evidence="1" id="KW-0472">Membrane</keyword>
<feature type="transmembrane region" description="Helical" evidence="1">
    <location>
        <begin position="260"/>
        <end position="278"/>
    </location>
</feature>
<sequence length="620" mass="69646">MSGHRHMFLSVPALVGLSVLWELVKAELSNADDTSSSMIDYRNRNCGELLQHNRTLYSEIQYKGHITNYYGSPEADVQLVAITYNGCLKVCGNYWRNDAQTTLDLLLDWILPAIGLIGNMPWESNRNSVTVVWLARWIGSPIAALTFCLWDVRIASKCAKLANLTTNHRRRMADSGVIGQQSDAEDELRVFSAARDTSYILLVMNQFQLLKSAEQELTPEELVLAVERALFSHEVVNGVDLLQERKEIAYSLRDRRKRGIIPIFLGLGGFFFAMAVAIKKAFDIGDNERATAFNVGLGLLVGWLPVLYLAAVVDNDHDNKPEFAERFNRLISACHKNGDFIEILGEGKGQGRGRWHYGIGQTIMSRIEDELLVGREADAVVDWDVMRKNAPPPTRRIELAHWRIIEPLLSAFVIVCGISSGSFILAYFTPPVGFAWRSAAYLTCLCIAVVIFLIDIILFKIVRHPFMTTNDQVKHGAVYNFCKSVRFRHVAHVVLICLEIINTLTLCLLVIAMAAGLFNFCAGQVVNRGGPGGGLIILNDGAFYSKYFDIINYYILGIVPGMILMSVATLYLIEQWFTQSFLWAMSDEAGLIGWKRSRRWKWITSLGGAMEVGETLRWNM</sequence>
<dbReference type="AlphaFoldDB" id="A0AAV9V5Q4"/>
<proteinExistence type="predicted"/>
<feature type="transmembrane region" description="Helical" evidence="1">
    <location>
        <begin position="440"/>
        <end position="459"/>
    </location>
</feature>
<keyword evidence="1" id="KW-0812">Transmembrane</keyword>
<keyword evidence="1" id="KW-1133">Transmembrane helix</keyword>
<feature type="transmembrane region" description="Helical" evidence="1">
    <location>
        <begin position="553"/>
        <end position="573"/>
    </location>
</feature>
<accession>A0AAV9V5Q4</accession>